<dbReference type="SUPFAM" id="SSF141694">
    <property type="entry name" value="AF2212/PG0164-like"/>
    <property type="match status" value="1"/>
</dbReference>
<dbReference type="Pfam" id="PF13376">
    <property type="entry name" value="OmdA"/>
    <property type="match status" value="1"/>
</dbReference>
<dbReference type="RefSeq" id="WP_146433026.1">
    <property type="nucleotide sequence ID" value="NZ_VIGV01000002.1"/>
</dbReference>
<dbReference type="EMBL" id="VIGV01000002">
    <property type="protein sequence ID" value="TWS25218.1"/>
    <property type="molecule type" value="Genomic_DNA"/>
</dbReference>
<sequence>MTATADPVRFTAPAEARGERTLVRLPAEASAALPSRGQVAVVGRLNGADFRTVVEPDGRKGHWIALDDTPVTAGDEVALEIAPVRDWPEPEVPADLRAALDTAPDTADVWTGITSMARWEWVRWIGATRSPATRAKRVEVTIDKMRGGKRRPCCFDLSSCTDPDLMRNGALIGPEAAASGSA</sequence>
<evidence type="ECO:0000313" key="2">
    <source>
        <dbReference type="Proteomes" id="UP000319792"/>
    </source>
</evidence>
<accession>A0A5C5RRR6</accession>
<protein>
    <submittedName>
        <fullName evidence="1">DUF1905 domain-containing protein</fullName>
    </submittedName>
</protein>
<organism evidence="1 2">
    <name type="scientific">Tsukamurella sputi</name>
    <dbReference type="NCBI Taxonomy" id="2591848"/>
    <lineage>
        <taxon>Bacteria</taxon>
        <taxon>Bacillati</taxon>
        <taxon>Actinomycetota</taxon>
        <taxon>Actinomycetes</taxon>
        <taxon>Mycobacteriales</taxon>
        <taxon>Tsukamurellaceae</taxon>
        <taxon>Tsukamurella</taxon>
    </lineage>
</organism>
<dbReference type="Gene3D" id="2.40.30.100">
    <property type="entry name" value="AF2212/PG0164-like"/>
    <property type="match status" value="1"/>
</dbReference>
<proteinExistence type="predicted"/>
<evidence type="ECO:0000313" key="1">
    <source>
        <dbReference type="EMBL" id="TWS25218.1"/>
    </source>
</evidence>
<comment type="caution">
    <text evidence="1">The sequence shown here is derived from an EMBL/GenBank/DDBJ whole genome shotgun (WGS) entry which is preliminary data.</text>
</comment>
<dbReference type="AlphaFoldDB" id="A0A5C5RRR6"/>
<keyword evidence="2" id="KW-1185">Reference proteome</keyword>
<reference evidence="1 2" key="2">
    <citation type="submission" date="2019-08" db="EMBL/GenBank/DDBJ databases">
        <title>Tsukamurella conjunctivitidis sp. nov., Tsukamurella assacharolytica sp. nov. and Tsukamurella sputae sp. nov. isolated from patients with conjunctivitis, bacteraemia (lymphoma) and respiratory infection (sputum) in Hong Kong.</title>
        <authorList>
            <person name="Fok K.M.N."/>
            <person name="Fong J.Y.H."/>
        </authorList>
    </citation>
    <scope>NUCLEOTIDE SEQUENCE [LARGE SCALE GENOMIC DNA]</scope>
    <source>
        <strain evidence="1 2">HKU70</strain>
    </source>
</reference>
<dbReference type="Pfam" id="PF08922">
    <property type="entry name" value="DUF1905"/>
    <property type="match status" value="1"/>
</dbReference>
<reference evidence="1 2" key="1">
    <citation type="submission" date="2019-06" db="EMBL/GenBank/DDBJ databases">
        <authorList>
            <person name="Teng J.L.L."/>
            <person name="Lee H.H."/>
            <person name="Lau S.K.P."/>
            <person name="Woo P.C.Y."/>
        </authorList>
    </citation>
    <scope>NUCLEOTIDE SEQUENCE [LARGE SCALE GENOMIC DNA]</scope>
    <source>
        <strain evidence="1 2">HKU70</strain>
    </source>
</reference>
<dbReference type="InterPro" id="IPR037079">
    <property type="entry name" value="AF2212/PG0164-like_sf"/>
</dbReference>
<gene>
    <name evidence="1" type="ORF">FK268_08400</name>
</gene>
<dbReference type="Proteomes" id="UP000319792">
    <property type="component" value="Unassembled WGS sequence"/>
</dbReference>
<dbReference type="OrthoDB" id="9803948at2"/>
<dbReference type="InterPro" id="IPR015018">
    <property type="entry name" value="DUF1905"/>
</dbReference>
<name>A0A5C5RRR6_9ACTN</name>